<comment type="caution">
    <text evidence="1">The sequence shown here is derived from an EMBL/GenBank/DDBJ whole genome shotgun (WGS) entry which is preliminary data.</text>
</comment>
<name>A0ACB8UPP7_9EURO</name>
<accession>A0ACB8UPP7</accession>
<evidence type="ECO:0000313" key="1">
    <source>
        <dbReference type="EMBL" id="KAI2382699.1"/>
    </source>
</evidence>
<reference evidence="1" key="1">
    <citation type="journal article" date="2022" name="bioRxiv">
        <title>Population genetic analysis of Ophidiomyces ophidiicola, the causative agent of snake fungal disease, indicates recent introductions to the USA.</title>
        <authorList>
            <person name="Ladner J.T."/>
            <person name="Palmer J.M."/>
            <person name="Ettinger C.L."/>
            <person name="Stajich J.E."/>
            <person name="Farrell T.M."/>
            <person name="Glorioso B.M."/>
            <person name="Lawson B."/>
            <person name="Price S.J."/>
            <person name="Stengle A.G."/>
            <person name="Grear D.A."/>
            <person name="Lorch J.M."/>
        </authorList>
    </citation>
    <scope>NUCLEOTIDE SEQUENCE</scope>
    <source>
        <strain evidence="1">NWHC 24266-5</strain>
    </source>
</reference>
<protein>
    <submittedName>
        <fullName evidence="1">Uncharacterized protein</fullName>
    </submittedName>
</protein>
<proteinExistence type="predicted"/>
<sequence>MDSDLGETFLDTFSRHLVYSFPSSYTEPPFARDGSVLKYPPLPAAGEGIAGALRAATSTIAVYPFSLILTRLKLRAHAADDKIEEGVYGVNEIARTAKEIHDNEGGVRALYVGVLEAVGKDVAEVFLFMTIYRLLKRRMEAHGLGVLSAGGKLMLGIVSEAVVKFFTAPIETVLTRRQISGGTRSVTDIVKKVLAKYGVSGLWAGYSASLLLTINPLITFLLNKTLSFKAESGPLTRLISAILSRLIATSLTYPVAVTKARMQAGYSPLVVSLGKPTTTIMDSTLLHTMSDVFQGEGAAGAYAGITANMLHEIARHGIAALTKSTIHSCTIRMYYLHLFSESLLDRVKREMESLSESAKAGNTRAMKEKGKDSKKFLKASVKNIYSNETADLVADYVEDEALDHWFWEKEKRGNGT</sequence>
<gene>
    <name evidence="1" type="ORF">LOY88_005795</name>
</gene>
<dbReference type="EMBL" id="JALBCA010000112">
    <property type="protein sequence ID" value="KAI2382699.1"/>
    <property type="molecule type" value="Genomic_DNA"/>
</dbReference>
<organism evidence="1">
    <name type="scientific">Ophidiomyces ophidiicola</name>
    <dbReference type="NCBI Taxonomy" id="1387563"/>
    <lineage>
        <taxon>Eukaryota</taxon>
        <taxon>Fungi</taxon>
        <taxon>Dikarya</taxon>
        <taxon>Ascomycota</taxon>
        <taxon>Pezizomycotina</taxon>
        <taxon>Eurotiomycetes</taxon>
        <taxon>Eurotiomycetidae</taxon>
        <taxon>Onygenales</taxon>
        <taxon>Onygenaceae</taxon>
        <taxon>Ophidiomyces</taxon>
    </lineage>
</organism>